<protein>
    <recommendedName>
        <fullName evidence="4">Lipoprotein</fullName>
    </recommendedName>
</protein>
<dbReference type="PROSITE" id="PS51257">
    <property type="entry name" value="PROKAR_LIPOPROTEIN"/>
    <property type="match status" value="1"/>
</dbReference>
<keyword evidence="3" id="KW-1185">Reference proteome</keyword>
<accession>A0A497XMC8</accession>
<feature type="chain" id="PRO_5019831879" description="Lipoprotein" evidence="1">
    <location>
        <begin position="22"/>
        <end position="234"/>
    </location>
</feature>
<organism evidence="2 3">
    <name type="scientific">Sulfurisoma sediminicola</name>
    <dbReference type="NCBI Taxonomy" id="1381557"/>
    <lineage>
        <taxon>Bacteria</taxon>
        <taxon>Pseudomonadati</taxon>
        <taxon>Pseudomonadota</taxon>
        <taxon>Betaproteobacteria</taxon>
        <taxon>Nitrosomonadales</taxon>
        <taxon>Sterolibacteriaceae</taxon>
        <taxon>Sulfurisoma</taxon>
    </lineage>
</organism>
<dbReference type="Proteomes" id="UP000268908">
    <property type="component" value="Unassembled WGS sequence"/>
</dbReference>
<proteinExistence type="predicted"/>
<name>A0A497XMC8_9PROT</name>
<feature type="signal peptide" evidence="1">
    <location>
        <begin position="1"/>
        <end position="21"/>
    </location>
</feature>
<sequence>MPAMRVLLGSLSVLLVLTGCAASGAFEPGQLAKTDVDRVADAHRGDVFAHLRLIAEKLYRRNPREWKKGGQPSMEAALARLFDASPAWHLPELGERRGTEAVLLALREDYRGDRVAAFVAGLGGMLHDAFNGKTEFFVMDDLDPQRLYNAARNLEIAAWKLAHARAGDGELLLLSNEIAPVPNLSFEREFGKMIGNLDLLSRIVADKLNRAVVKAVQSMATAVFLPVLPVPMLR</sequence>
<gene>
    <name evidence="2" type="ORF">DFR35_0045</name>
</gene>
<evidence type="ECO:0000313" key="2">
    <source>
        <dbReference type="EMBL" id="RLJ67499.1"/>
    </source>
</evidence>
<dbReference type="EMBL" id="RCCI01000004">
    <property type="protein sequence ID" value="RLJ67499.1"/>
    <property type="molecule type" value="Genomic_DNA"/>
</dbReference>
<keyword evidence="1" id="KW-0732">Signal</keyword>
<evidence type="ECO:0008006" key="4">
    <source>
        <dbReference type="Google" id="ProtNLM"/>
    </source>
</evidence>
<evidence type="ECO:0000313" key="3">
    <source>
        <dbReference type="Proteomes" id="UP000268908"/>
    </source>
</evidence>
<comment type="caution">
    <text evidence="2">The sequence shown here is derived from an EMBL/GenBank/DDBJ whole genome shotgun (WGS) entry which is preliminary data.</text>
</comment>
<evidence type="ECO:0000256" key="1">
    <source>
        <dbReference type="SAM" id="SignalP"/>
    </source>
</evidence>
<dbReference type="AlphaFoldDB" id="A0A497XMC8"/>
<reference evidence="2 3" key="1">
    <citation type="submission" date="2018-10" db="EMBL/GenBank/DDBJ databases">
        <title>Genomic Encyclopedia of Type Strains, Phase IV (KMG-IV): sequencing the most valuable type-strain genomes for metagenomic binning, comparative biology and taxonomic classification.</title>
        <authorList>
            <person name="Goeker M."/>
        </authorList>
    </citation>
    <scope>NUCLEOTIDE SEQUENCE [LARGE SCALE GENOMIC DNA]</scope>
    <source>
        <strain evidence="2 3">DSM 26916</strain>
    </source>
</reference>